<dbReference type="PANTHER" id="PTHR24074">
    <property type="entry name" value="CO-CHAPERONE PROTEIN DJLA"/>
    <property type="match status" value="1"/>
</dbReference>
<gene>
    <name evidence="2" type="ORF">PGH07_03405</name>
</gene>
<dbReference type="EMBL" id="JAQIBD010000001">
    <property type="protein sequence ID" value="MDM5271213.1"/>
    <property type="molecule type" value="Genomic_DNA"/>
</dbReference>
<dbReference type="PROSITE" id="PS50076">
    <property type="entry name" value="DNAJ_2"/>
    <property type="match status" value="1"/>
</dbReference>
<dbReference type="CDD" id="cd06257">
    <property type="entry name" value="DnaJ"/>
    <property type="match status" value="1"/>
</dbReference>
<dbReference type="Proteomes" id="UP001169069">
    <property type="component" value="Unassembled WGS sequence"/>
</dbReference>
<reference evidence="2" key="1">
    <citation type="submission" date="2023-01" db="EMBL/GenBank/DDBJ databases">
        <title>Sulfurovum sp. zt1-1 genome assembly.</title>
        <authorList>
            <person name="Wang J."/>
        </authorList>
    </citation>
    <scope>NUCLEOTIDE SEQUENCE</scope>
    <source>
        <strain evidence="2">Zt1-1</strain>
    </source>
</reference>
<feature type="domain" description="J" evidence="1">
    <location>
        <begin position="10"/>
        <end position="73"/>
    </location>
</feature>
<dbReference type="InterPro" id="IPR036869">
    <property type="entry name" value="J_dom_sf"/>
</dbReference>
<proteinExistence type="predicted"/>
<keyword evidence="3" id="KW-1185">Reference proteome</keyword>
<dbReference type="PRINTS" id="PR00625">
    <property type="entry name" value="JDOMAIN"/>
</dbReference>
<dbReference type="InterPro" id="IPR001623">
    <property type="entry name" value="DnaJ_domain"/>
</dbReference>
<evidence type="ECO:0000313" key="3">
    <source>
        <dbReference type="Proteomes" id="UP001169069"/>
    </source>
</evidence>
<dbReference type="SUPFAM" id="SSF46565">
    <property type="entry name" value="Chaperone J-domain"/>
    <property type="match status" value="1"/>
</dbReference>
<dbReference type="Pfam" id="PF00226">
    <property type="entry name" value="DnaJ"/>
    <property type="match status" value="1"/>
</dbReference>
<sequence length="89" mass="10505">MLSPIDEIESALETLGLPKLITKADIKKQYRFLAQKHHPDKGGDASNMEQINHAYNLLMKYIEDFRYTFDENEIKKQYPGVDYVQRFRP</sequence>
<dbReference type="Gene3D" id="1.10.287.110">
    <property type="entry name" value="DnaJ domain"/>
    <property type="match status" value="1"/>
</dbReference>
<evidence type="ECO:0000259" key="1">
    <source>
        <dbReference type="PROSITE" id="PS50076"/>
    </source>
</evidence>
<organism evidence="2 3">
    <name type="scientific">Sulfurovum zhangzhouensis</name>
    <dbReference type="NCBI Taxonomy" id="3019067"/>
    <lineage>
        <taxon>Bacteria</taxon>
        <taxon>Pseudomonadati</taxon>
        <taxon>Campylobacterota</taxon>
        <taxon>Epsilonproteobacteria</taxon>
        <taxon>Campylobacterales</taxon>
        <taxon>Sulfurovaceae</taxon>
        <taxon>Sulfurovum</taxon>
    </lineage>
</organism>
<name>A0ABT7QWP2_9BACT</name>
<comment type="caution">
    <text evidence="2">The sequence shown here is derived from an EMBL/GenBank/DDBJ whole genome shotgun (WGS) entry which is preliminary data.</text>
</comment>
<dbReference type="SMART" id="SM00271">
    <property type="entry name" value="DnaJ"/>
    <property type="match status" value="1"/>
</dbReference>
<evidence type="ECO:0000313" key="2">
    <source>
        <dbReference type="EMBL" id="MDM5271213.1"/>
    </source>
</evidence>
<dbReference type="RefSeq" id="WP_289412540.1">
    <property type="nucleotide sequence ID" value="NZ_JAQIBD010000001.1"/>
</dbReference>
<accession>A0ABT7QWP2</accession>
<protein>
    <submittedName>
        <fullName evidence="2">DnaJ domain-containing protein</fullName>
    </submittedName>
</protein>
<dbReference type="InterPro" id="IPR050817">
    <property type="entry name" value="DjlA_DnaK_co-chaperone"/>
</dbReference>